<evidence type="ECO:0000256" key="1">
    <source>
        <dbReference type="SAM" id="MobiDB-lite"/>
    </source>
</evidence>
<dbReference type="Proteomes" id="UP000663942">
    <property type="component" value="Chromosome"/>
</dbReference>
<dbReference type="EMBL" id="CP062006">
    <property type="protein sequence ID" value="QTC87170.1"/>
    <property type="molecule type" value="Genomic_DNA"/>
</dbReference>
<reference evidence="2 3" key="1">
    <citation type="submission" date="2020-09" db="EMBL/GenBank/DDBJ databases">
        <title>Brevundimonas sp. LVF1 isolated from an oligotrophic pond in Goettingen, Germany.</title>
        <authorList>
            <person name="Friedrich I."/>
            <person name="Klassen A."/>
            <person name="Neubauer H."/>
            <person name="Schneider D."/>
            <person name="Hertel R."/>
            <person name="Daniel R."/>
        </authorList>
    </citation>
    <scope>NUCLEOTIDE SEQUENCE [LARGE SCALE GENOMIC DNA]</scope>
    <source>
        <strain evidence="2 3">LVF1</strain>
    </source>
</reference>
<protein>
    <submittedName>
        <fullName evidence="2">Uncharacterized protein</fullName>
    </submittedName>
</protein>
<feature type="region of interest" description="Disordered" evidence="1">
    <location>
        <begin position="1"/>
        <end position="69"/>
    </location>
</feature>
<accession>A0ABX7SK23</accession>
<proteinExistence type="predicted"/>
<organism evidence="2 3">
    <name type="scientific">Brevundimonas pondensis</name>
    <dbReference type="NCBI Taxonomy" id="2774189"/>
    <lineage>
        <taxon>Bacteria</taxon>
        <taxon>Pseudomonadati</taxon>
        <taxon>Pseudomonadota</taxon>
        <taxon>Alphaproteobacteria</taxon>
        <taxon>Caulobacterales</taxon>
        <taxon>Caulobacteraceae</taxon>
        <taxon>Brevundimonas</taxon>
    </lineage>
</organism>
<feature type="compositionally biased region" description="Polar residues" evidence="1">
    <location>
        <begin position="56"/>
        <end position="69"/>
    </location>
</feature>
<evidence type="ECO:0000313" key="3">
    <source>
        <dbReference type="Proteomes" id="UP000663942"/>
    </source>
</evidence>
<feature type="compositionally biased region" description="Basic and acidic residues" evidence="1">
    <location>
        <begin position="9"/>
        <end position="31"/>
    </location>
</feature>
<keyword evidence="3" id="KW-1185">Reference proteome</keyword>
<evidence type="ECO:0000313" key="2">
    <source>
        <dbReference type="EMBL" id="QTC87170.1"/>
    </source>
</evidence>
<name>A0ABX7SK23_9CAUL</name>
<dbReference type="RefSeq" id="WP_207823204.1">
    <property type="nucleotide sequence ID" value="NZ_CP062006.1"/>
</dbReference>
<gene>
    <name evidence="2" type="ORF">IFE19_13855</name>
</gene>
<sequence>MSKSLFVPKEQRSFGDHGARSLEEAKDRRDLALGVQSGQPGDADVNTREQGRFGNMRQNMTPQWKTQNR</sequence>